<sequence length="464" mass="50895">MGADRKHINIVVIGHVDSGKSTTTGHLIYKCGGIDKRAIEKFEKEAQEMGKGSFKYAWVLDKLKAERERGITIDIALWKFETKNYYVTVIDAPGHRDFIKNMITGTSQADCAVLIVAAGVGEFEAGISKNGQTREHALLAFTLGVKQLIVGVNKMDSTEPPYSEARYLEIKKEVSAYIKKIGYNPDTVPFVPISGWHGDNMMEPSSNMTWFKNWEVKKGKEKKSFTGTTLLEALDAIDPPSRPTDKPLRLPLQDVYKIGGIGTVPVGRVETGVLKPGMVVTFAPVNITTEVKSVEMHHTALEKAEPGDNVGFNVKNVSVKDIRRGNVCGDSKNDPPKAIEKFKAQVIILNHPGQIQAGYAPVVDCHTAHIACKFAELLKKIDRRSGKELEDNPPHVKSGDAAIVEMVPSKPMCCEAFSEYPPLGRFAVRDMKQTVAVGVIKSVTRKEVGGGKVTKAAQKAQKKK</sequence>
<dbReference type="InterPro" id="IPR000795">
    <property type="entry name" value="T_Tr_GTP-bd_dom"/>
</dbReference>
<evidence type="ECO:0000256" key="1">
    <source>
        <dbReference type="ARBA" id="ARBA00004496"/>
    </source>
</evidence>
<dbReference type="AlphaFoldDB" id="A0AAD9JVY3"/>
<dbReference type="NCBIfam" id="TIGR00483">
    <property type="entry name" value="EF-1_alpha"/>
    <property type="match status" value="1"/>
</dbReference>
<evidence type="ECO:0000259" key="9">
    <source>
        <dbReference type="PROSITE" id="PS51722"/>
    </source>
</evidence>
<dbReference type="CDD" id="cd03693">
    <property type="entry name" value="EF1_alpha_II"/>
    <property type="match status" value="1"/>
</dbReference>
<evidence type="ECO:0000313" key="10">
    <source>
        <dbReference type="EMBL" id="KAK2160142.1"/>
    </source>
</evidence>
<dbReference type="CDD" id="cd01883">
    <property type="entry name" value="EF1_alpha"/>
    <property type="match status" value="1"/>
</dbReference>
<dbReference type="Pfam" id="PF00009">
    <property type="entry name" value="GTP_EFTU"/>
    <property type="match status" value="1"/>
</dbReference>
<dbReference type="InterPro" id="IPR027417">
    <property type="entry name" value="P-loop_NTPase"/>
</dbReference>
<dbReference type="PROSITE" id="PS51722">
    <property type="entry name" value="G_TR_2"/>
    <property type="match status" value="1"/>
</dbReference>
<dbReference type="GO" id="GO:0003924">
    <property type="term" value="F:GTPase activity"/>
    <property type="evidence" value="ECO:0007669"/>
    <property type="project" value="UniProtKB-UniRule"/>
</dbReference>
<dbReference type="FunFam" id="2.40.30.10:FF:000003">
    <property type="entry name" value="Elongation factor 1-alpha"/>
    <property type="match status" value="1"/>
</dbReference>
<dbReference type="Pfam" id="PF22594">
    <property type="entry name" value="GTP-eEF1A_C"/>
    <property type="match status" value="1"/>
</dbReference>
<keyword evidence="3" id="KW-0963">Cytoplasm</keyword>
<dbReference type="SUPFAM" id="SSF52540">
    <property type="entry name" value="P-loop containing nucleoside triphosphate hydrolases"/>
    <property type="match status" value="1"/>
</dbReference>
<comment type="similarity">
    <text evidence="2 8">Belongs to the TRAFAC class translation factor GTPase superfamily. Classic translation factor GTPase family. EF-Tu/EF-1A subfamily.</text>
</comment>
<keyword evidence="5 8" id="KW-0251">Elongation factor</keyword>
<name>A0AAD9JVY3_9ANNE</name>
<evidence type="ECO:0000256" key="8">
    <source>
        <dbReference type="RuleBase" id="RU000325"/>
    </source>
</evidence>
<gene>
    <name evidence="10" type="ORF">LSH36_139g04022</name>
</gene>
<evidence type="ECO:0000256" key="3">
    <source>
        <dbReference type="ARBA" id="ARBA00022490"/>
    </source>
</evidence>
<dbReference type="InterPro" id="IPR009001">
    <property type="entry name" value="Transl_elong_EF1A/Init_IF2_C"/>
</dbReference>
<evidence type="ECO:0000256" key="6">
    <source>
        <dbReference type="ARBA" id="ARBA00022917"/>
    </source>
</evidence>
<dbReference type="Proteomes" id="UP001208570">
    <property type="component" value="Unassembled WGS sequence"/>
</dbReference>
<organism evidence="10 11">
    <name type="scientific">Paralvinella palmiformis</name>
    <dbReference type="NCBI Taxonomy" id="53620"/>
    <lineage>
        <taxon>Eukaryota</taxon>
        <taxon>Metazoa</taxon>
        <taxon>Spiralia</taxon>
        <taxon>Lophotrochozoa</taxon>
        <taxon>Annelida</taxon>
        <taxon>Polychaeta</taxon>
        <taxon>Sedentaria</taxon>
        <taxon>Canalipalpata</taxon>
        <taxon>Terebellida</taxon>
        <taxon>Terebelliformia</taxon>
        <taxon>Alvinellidae</taxon>
        <taxon>Paralvinella</taxon>
    </lineage>
</organism>
<keyword evidence="4 8" id="KW-0547">Nucleotide-binding</keyword>
<comment type="function">
    <text evidence="8">This protein promotes the GTP-dependent binding of aminoacyl-tRNA to the A-site of ribosomes during protein biosynthesis.</text>
</comment>
<protein>
    <recommendedName>
        <fullName evidence="8">Elongation factor 1-alpha</fullName>
    </recommendedName>
</protein>
<evidence type="ECO:0000313" key="11">
    <source>
        <dbReference type="Proteomes" id="UP001208570"/>
    </source>
</evidence>
<accession>A0AAD9JVY3</accession>
<dbReference type="PROSITE" id="PS00301">
    <property type="entry name" value="G_TR_1"/>
    <property type="match status" value="1"/>
</dbReference>
<dbReference type="InterPro" id="IPR009000">
    <property type="entry name" value="Transl_B-barrel_sf"/>
</dbReference>
<dbReference type="SUPFAM" id="SSF50447">
    <property type="entry name" value="Translation proteins"/>
    <property type="match status" value="1"/>
</dbReference>
<comment type="caution">
    <text evidence="10">The sequence shown here is derived from an EMBL/GenBank/DDBJ whole genome shotgun (WGS) entry which is preliminary data.</text>
</comment>
<evidence type="ECO:0000256" key="2">
    <source>
        <dbReference type="ARBA" id="ARBA00007249"/>
    </source>
</evidence>
<dbReference type="NCBIfam" id="NF008969">
    <property type="entry name" value="PRK12317.1"/>
    <property type="match status" value="1"/>
</dbReference>
<dbReference type="InterPro" id="IPR004539">
    <property type="entry name" value="Transl_elong_EF1A_euk/arc"/>
</dbReference>
<evidence type="ECO:0000256" key="5">
    <source>
        <dbReference type="ARBA" id="ARBA00022768"/>
    </source>
</evidence>
<dbReference type="GO" id="GO:0005525">
    <property type="term" value="F:GTP binding"/>
    <property type="evidence" value="ECO:0007669"/>
    <property type="project" value="UniProtKB-UniRule"/>
</dbReference>
<dbReference type="PANTHER" id="PTHR23115">
    <property type="entry name" value="TRANSLATION FACTOR"/>
    <property type="match status" value="1"/>
</dbReference>
<dbReference type="InterPro" id="IPR004161">
    <property type="entry name" value="EFTu-like_2"/>
</dbReference>
<keyword evidence="11" id="KW-1185">Reference proteome</keyword>
<evidence type="ECO:0000256" key="7">
    <source>
        <dbReference type="ARBA" id="ARBA00023134"/>
    </source>
</evidence>
<proteinExistence type="inferred from homology"/>
<dbReference type="HAMAP" id="MF_00118_A">
    <property type="entry name" value="EF_Tu_A"/>
    <property type="match status" value="1"/>
</dbReference>
<dbReference type="Gene3D" id="3.40.50.300">
    <property type="entry name" value="P-loop containing nucleotide triphosphate hydrolases"/>
    <property type="match status" value="1"/>
</dbReference>
<dbReference type="Pfam" id="PF03144">
    <property type="entry name" value="GTP_EFTU_D2"/>
    <property type="match status" value="1"/>
</dbReference>
<dbReference type="InterPro" id="IPR031157">
    <property type="entry name" value="G_TR_CS"/>
</dbReference>
<reference evidence="10" key="1">
    <citation type="journal article" date="2023" name="Mol. Biol. Evol.">
        <title>Third-Generation Sequencing Reveals the Adaptive Role of the Epigenome in Three Deep-Sea Polychaetes.</title>
        <authorList>
            <person name="Perez M."/>
            <person name="Aroh O."/>
            <person name="Sun Y."/>
            <person name="Lan Y."/>
            <person name="Juniper S.K."/>
            <person name="Young C.R."/>
            <person name="Angers B."/>
            <person name="Qian P.Y."/>
        </authorList>
    </citation>
    <scope>NUCLEOTIDE SEQUENCE</scope>
    <source>
        <strain evidence="10">P08H-3</strain>
    </source>
</reference>
<dbReference type="Gene3D" id="2.40.30.10">
    <property type="entry name" value="Translation factors"/>
    <property type="match status" value="2"/>
</dbReference>
<dbReference type="PRINTS" id="PR00315">
    <property type="entry name" value="ELONGATNFCT"/>
</dbReference>
<dbReference type="FunFam" id="2.40.30.10:FF:000005">
    <property type="entry name" value="Elongation factor 1-alpha"/>
    <property type="match status" value="1"/>
</dbReference>
<dbReference type="EMBL" id="JAODUP010000139">
    <property type="protein sequence ID" value="KAK2160142.1"/>
    <property type="molecule type" value="Genomic_DNA"/>
</dbReference>
<dbReference type="InterPro" id="IPR054696">
    <property type="entry name" value="GTP-eEF1A_C"/>
</dbReference>
<dbReference type="FunFam" id="3.40.50.300:FF:000090">
    <property type="entry name" value="Elongation factor 1-alpha"/>
    <property type="match status" value="1"/>
</dbReference>
<keyword evidence="7 8" id="KW-0342">GTP-binding</keyword>
<evidence type="ECO:0000256" key="4">
    <source>
        <dbReference type="ARBA" id="ARBA00022741"/>
    </source>
</evidence>
<dbReference type="GO" id="GO:0005737">
    <property type="term" value="C:cytoplasm"/>
    <property type="evidence" value="ECO:0007669"/>
    <property type="project" value="UniProtKB-SubCell"/>
</dbReference>
<dbReference type="GO" id="GO:0003746">
    <property type="term" value="F:translation elongation factor activity"/>
    <property type="evidence" value="ECO:0007669"/>
    <property type="project" value="UniProtKB-UniRule"/>
</dbReference>
<comment type="subcellular location">
    <subcellularLocation>
        <location evidence="1">Cytoplasm</location>
    </subcellularLocation>
</comment>
<dbReference type="InterPro" id="IPR050100">
    <property type="entry name" value="TRAFAC_GTPase_members"/>
</dbReference>
<dbReference type="SUPFAM" id="SSF50465">
    <property type="entry name" value="EF-Tu/eEF-1alpha/eIF2-gamma C-terminal domain"/>
    <property type="match status" value="1"/>
</dbReference>
<keyword evidence="6" id="KW-0648">Protein biosynthesis</keyword>
<feature type="domain" description="Tr-type G" evidence="9">
    <location>
        <begin position="5"/>
        <end position="244"/>
    </location>
</feature>
<dbReference type="CDD" id="cd03705">
    <property type="entry name" value="EF1_alpha_III"/>
    <property type="match status" value="1"/>
</dbReference>